<dbReference type="PANTHER" id="PTHR43776:SF7">
    <property type="entry name" value="D,D-DIPEPTIDE TRANSPORT ATP-BINDING PROTEIN DDPF-RELATED"/>
    <property type="match status" value="1"/>
</dbReference>
<dbReference type="GO" id="GO:0005524">
    <property type="term" value="F:ATP binding"/>
    <property type="evidence" value="ECO:0007669"/>
    <property type="project" value="UniProtKB-KW"/>
</dbReference>
<name>A0A841RNB8_9BACI</name>
<sequence length="207" mass="24005">MLHVHNVNYAYKKQSLLENVSFEMKRGEIIGLIGESGVGKTTFGKIVADYIRPDYGNIQIDWEKDKPYPVQFLFQHPEQSVNPKWRIKRILEEAGRIDSYLLRLFNIDKVWLQRFPNQLSSGQLQRVCIVRCLLAKPSFIVADEITTMLDAISQKEVWQNLLKITTTNNIGILVISHDRILLDKICSTIYELKDLHLKPIARSVRIN</sequence>
<dbReference type="InterPro" id="IPR027417">
    <property type="entry name" value="P-loop_NTPase"/>
</dbReference>
<dbReference type="PROSITE" id="PS00211">
    <property type="entry name" value="ABC_TRANSPORTER_1"/>
    <property type="match status" value="1"/>
</dbReference>
<protein>
    <submittedName>
        <fullName evidence="6">ABC-type dipeptide/oligopeptide/nickel transport system ATPase subunit</fullName>
    </submittedName>
</protein>
<proteinExistence type="inferred from homology"/>
<dbReference type="PANTHER" id="PTHR43776">
    <property type="entry name" value="TRANSPORT ATP-BINDING PROTEIN"/>
    <property type="match status" value="1"/>
</dbReference>
<feature type="domain" description="ABC transporter" evidence="5">
    <location>
        <begin position="2"/>
        <end position="206"/>
    </location>
</feature>
<dbReference type="InterPro" id="IPR003593">
    <property type="entry name" value="AAA+_ATPase"/>
</dbReference>
<evidence type="ECO:0000313" key="7">
    <source>
        <dbReference type="Proteomes" id="UP000572212"/>
    </source>
</evidence>
<reference evidence="6 7" key="1">
    <citation type="submission" date="2020-08" db="EMBL/GenBank/DDBJ databases">
        <title>Genomic Encyclopedia of Type Strains, Phase IV (KMG-IV): sequencing the most valuable type-strain genomes for metagenomic binning, comparative biology and taxonomic classification.</title>
        <authorList>
            <person name="Goeker M."/>
        </authorList>
    </citation>
    <scope>NUCLEOTIDE SEQUENCE [LARGE SCALE GENOMIC DNA]</scope>
    <source>
        <strain evidence="6 7">DSM 11805</strain>
    </source>
</reference>
<evidence type="ECO:0000313" key="6">
    <source>
        <dbReference type="EMBL" id="MBB6512158.1"/>
    </source>
</evidence>
<evidence type="ECO:0000256" key="3">
    <source>
        <dbReference type="ARBA" id="ARBA00022741"/>
    </source>
</evidence>
<accession>A0A841RNB8</accession>
<dbReference type="InterPro" id="IPR017871">
    <property type="entry name" value="ABC_transporter-like_CS"/>
</dbReference>
<keyword evidence="4" id="KW-0067">ATP-binding</keyword>
<dbReference type="Proteomes" id="UP000572212">
    <property type="component" value="Unassembled WGS sequence"/>
</dbReference>
<dbReference type="GO" id="GO:0016887">
    <property type="term" value="F:ATP hydrolysis activity"/>
    <property type="evidence" value="ECO:0007669"/>
    <property type="project" value="InterPro"/>
</dbReference>
<comment type="similarity">
    <text evidence="1">Belongs to the ABC transporter superfamily.</text>
</comment>
<evidence type="ECO:0000256" key="2">
    <source>
        <dbReference type="ARBA" id="ARBA00022448"/>
    </source>
</evidence>
<dbReference type="GO" id="GO:0055085">
    <property type="term" value="P:transmembrane transport"/>
    <property type="evidence" value="ECO:0007669"/>
    <property type="project" value="UniProtKB-ARBA"/>
</dbReference>
<dbReference type="RefSeq" id="WP_184245106.1">
    <property type="nucleotide sequence ID" value="NZ_BAAACU010000002.1"/>
</dbReference>
<dbReference type="AlphaFoldDB" id="A0A841RNB8"/>
<keyword evidence="3" id="KW-0547">Nucleotide-binding</keyword>
<keyword evidence="2" id="KW-0813">Transport</keyword>
<organism evidence="6 7">
    <name type="scientific">Gracilibacillus halotolerans</name>
    <dbReference type="NCBI Taxonomy" id="74386"/>
    <lineage>
        <taxon>Bacteria</taxon>
        <taxon>Bacillati</taxon>
        <taxon>Bacillota</taxon>
        <taxon>Bacilli</taxon>
        <taxon>Bacillales</taxon>
        <taxon>Bacillaceae</taxon>
        <taxon>Gracilibacillus</taxon>
    </lineage>
</organism>
<dbReference type="Gene3D" id="3.40.50.300">
    <property type="entry name" value="P-loop containing nucleotide triphosphate hydrolases"/>
    <property type="match status" value="1"/>
</dbReference>
<dbReference type="SMART" id="SM00382">
    <property type="entry name" value="AAA"/>
    <property type="match status" value="1"/>
</dbReference>
<evidence type="ECO:0000256" key="1">
    <source>
        <dbReference type="ARBA" id="ARBA00005417"/>
    </source>
</evidence>
<dbReference type="InterPro" id="IPR050319">
    <property type="entry name" value="ABC_transp_ATP-bind"/>
</dbReference>
<dbReference type="Pfam" id="PF00005">
    <property type="entry name" value="ABC_tran"/>
    <property type="match status" value="1"/>
</dbReference>
<evidence type="ECO:0000259" key="5">
    <source>
        <dbReference type="PROSITE" id="PS50893"/>
    </source>
</evidence>
<gene>
    <name evidence="6" type="ORF">GGQ92_000939</name>
</gene>
<dbReference type="PROSITE" id="PS50893">
    <property type="entry name" value="ABC_TRANSPORTER_2"/>
    <property type="match status" value="1"/>
</dbReference>
<comment type="caution">
    <text evidence="6">The sequence shown here is derived from an EMBL/GenBank/DDBJ whole genome shotgun (WGS) entry which is preliminary data.</text>
</comment>
<dbReference type="EMBL" id="JACHON010000002">
    <property type="protein sequence ID" value="MBB6512158.1"/>
    <property type="molecule type" value="Genomic_DNA"/>
</dbReference>
<dbReference type="SUPFAM" id="SSF52540">
    <property type="entry name" value="P-loop containing nucleoside triphosphate hydrolases"/>
    <property type="match status" value="1"/>
</dbReference>
<evidence type="ECO:0000256" key="4">
    <source>
        <dbReference type="ARBA" id="ARBA00022840"/>
    </source>
</evidence>
<dbReference type="InterPro" id="IPR003439">
    <property type="entry name" value="ABC_transporter-like_ATP-bd"/>
</dbReference>
<keyword evidence="7" id="KW-1185">Reference proteome</keyword>